<dbReference type="PANTHER" id="PTHR13720:SF24">
    <property type="entry name" value="WD REPEAT-CONTAINING PROTEIN 90"/>
    <property type="match status" value="1"/>
</dbReference>
<dbReference type="InterPro" id="IPR055441">
    <property type="entry name" value="Beta-prop_WDR90_POC16_2nd"/>
</dbReference>
<dbReference type="PROSITE" id="PS00678">
    <property type="entry name" value="WD_REPEATS_1"/>
    <property type="match status" value="1"/>
</dbReference>
<feature type="compositionally biased region" description="Basic and acidic residues" evidence="4">
    <location>
        <begin position="334"/>
        <end position="343"/>
    </location>
</feature>
<evidence type="ECO:0000256" key="4">
    <source>
        <dbReference type="SAM" id="MobiDB-lite"/>
    </source>
</evidence>
<dbReference type="Pfam" id="PF00400">
    <property type="entry name" value="WD40"/>
    <property type="match status" value="2"/>
</dbReference>
<dbReference type="STRING" id="1676925.ENSPKIP00000022579"/>
<dbReference type="Ensembl" id="ENSPKIT00000003248.1">
    <property type="protein sequence ID" value="ENSPKIP00000022579.1"/>
    <property type="gene ID" value="ENSPKIG00000006523.1"/>
</dbReference>
<dbReference type="InterPro" id="IPR055440">
    <property type="entry name" value="Beta-prop_WDR90_4th"/>
</dbReference>
<proteinExistence type="predicted"/>
<evidence type="ECO:0000256" key="1">
    <source>
        <dbReference type="ARBA" id="ARBA00022574"/>
    </source>
</evidence>
<dbReference type="InterPro" id="IPR036322">
    <property type="entry name" value="WD40_repeat_dom_sf"/>
</dbReference>
<feature type="compositionally biased region" description="Polar residues" evidence="4">
    <location>
        <begin position="297"/>
        <end position="310"/>
    </location>
</feature>
<dbReference type="InterPro" id="IPR001680">
    <property type="entry name" value="WD40_rpt"/>
</dbReference>
<evidence type="ECO:0000313" key="8">
    <source>
        <dbReference type="Ensembl" id="ENSPKIP00000022579.1"/>
    </source>
</evidence>
<dbReference type="InterPro" id="IPR011047">
    <property type="entry name" value="Quinoprotein_ADH-like_sf"/>
</dbReference>
<dbReference type="PROSITE" id="PS50082">
    <property type="entry name" value="WD_REPEATS_2"/>
    <property type="match status" value="3"/>
</dbReference>
<feature type="domain" description="CFA20" evidence="5">
    <location>
        <begin position="3"/>
        <end position="123"/>
    </location>
</feature>
<organism evidence="8 9">
    <name type="scientific">Paramormyrops kingsleyae</name>
    <dbReference type="NCBI Taxonomy" id="1676925"/>
    <lineage>
        <taxon>Eukaryota</taxon>
        <taxon>Metazoa</taxon>
        <taxon>Chordata</taxon>
        <taxon>Craniata</taxon>
        <taxon>Vertebrata</taxon>
        <taxon>Euteleostomi</taxon>
        <taxon>Actinopterygii</taxon>
        <taxon>Neopterygii</taxon>
        <taxon>Teleostei</taxon>
        <taxon>Osteoglossocephala</taxon>
        <taxon>Osteoglossomorpha</taxon>
        <taxon>Osteoglossiformes</taxon>
        <taxon>Mormyridae</taxon>
        <taxon>Paramormyrops</taxon>
    </lineage>
</organism>
<dbReference type="GO" id="GO:0005929">
    <property type="term" value="C:cilium"/>
    <property type="evidence" value="ECO:0007669"/>
    <property type="project" value="UniProtKB-ARBA"/>
</dbReference>
<dbReference type="InterPro" id="IPR015943">
    <property type="entry name" value="WD40/YVTN_repeat-like_dom_sf"/>
</dbReference>
<dbReference type="FunFam" id="2.130.10.10:FF:003525">
    <property type="entry name" value="WD repeat domain 90"/>
    <property type="match status" value="1"/>
</dbReference>
<dbReference type="SMART" id="SM00320">
    <property type="entry name" value="WD40"/>
    <property type="match status" value="20"/>
</dbReference>
<evidence type="ECO:0000259" key="5">
    <source>
        <dbReference type="Pfam" id="PF05018"/>
    </source>
</evidence>
<sequence length="1853" mass="202090">MTMSSKVWQHPYVDIFKHVKVEEWRKSSKEGDVTTYMDKTLKASVYRIRGSIPASNYILLPKTISQSLGLTGHYFYLLFRPSPTKHFVVHLDVASEEGQAIRISFSNLFKEFKSTATWLQFPFLCGASKGSVYEATAKTARPDLGSPAPARVRWTCLVLDLRYILSVYLNRRHSHLKSVRLCASMSVKNLFTSDILFDPGMSFAEARQVGMLSLSGTGPMPRVMCFPVPKGENWHNLYDYIRFPSSGAKMPHDSFKKAESSPATSITTCDSSPRELSHSTSISKPVQDRISLIHQITTPKPKPSQRTPLVSGSVPELGTLPAQSLTHNRPKNWRPQEKEEPRQEFAASEEGDRGVHVFVHQDDDVVTSGADSDEEEMLCARVSRPIQLPSKKDTNQQKLQPDPILRLNRIIGFGGCTTKFALWTRSGDSVVYPCHAMIVSLEIATGEQRFFIGHTDKVSALAFSGSGTMLASAQTGSLGVVRVWDYQRGSCVAMFKSLARSLSSLSFSYNGGVLCGVGRDNHGKTMVVMWDTQRAASGGEVLLLAKAHTDVDVQAMKISAFDDTRMVSCGRDNIRLWRLRGGSLRSCPVNLGEYHSLDFTDVAFGEGPFADREPEARSLFASSRSGHVLEVDCQTVTICSVRRLLPVQRAHSQRREKQTFSSDPGIAVNSISVSSALCATGSEDGYLRVWPRDFSAVLLEAEHDGPVSLVSVSADGLRVLAATSTGSLGFLDVSSRSYRTLMRSHTDAVLAFSVDGVRRHVVTASCDSTVRVWDLASLQQLYDFACEDTPRSVAFHPSQQVFSCGFGSGTVRVFHIATSRLLAEHKQHRGEVTGLIFSPDGQHMYSSGSLGTLALYDSSQDDHHVLRVLGKVVARGSERGPDALALSTDSRSLAFVGPSEYTVTIMNARSLDELLRVDVSILDVDSTSLDSAVKVCFAPASTGHLLVSTSANKILWLNAGTGRLLRQVSDVHKQQCSSLAVSEDGRFLLTAGHKAVKVWDYAMRLDVNSQVFIGHSQPIQQAAFTPDQLGVLTVGDGIYYWDFLAQPRESAKEKSSPRISAFVQSGPHGSLGGSDASVSRTVLSNGMPRETAPLPSSPPPRLDMTSISKTGHEALAFLSLCEESEEQRNSEAAPAPGLGSFLRVTNMAGDGDEYDTGSSQWRGSGLQKGFDGEEQRSLIRPDCYKHFTPRFKISCLDQSAMPPCNGNEGLVLKAVIGYNGNGRGNMIWKPDTGLFAYTCGCVVVVEDLHTGTQRHWLGHSEEVSCLAVTNDAQTVASASGGAGGSRSLICIWNVRDDVRKNTLSYHKGEVQGITFSRDDMFFLSIGDYREPGLALWSTRTCQLLTAVALPEPLHDAAFSPGSASLLACVGSASALFYLLECHGQDVQLKVQRAAVPTELGDTELTALCYGDAPILYTGTNAGHVCAWDSGTARCFMTWEADDGEIGVLLCRGSRLLTGSNTWRVRLWAVGAIQRLRPGASDSMDSSMSVLMEQEMTLDGTVVSAAFDDALDMGIVGTTAGTLWYISWAESTSIRLISGHRDRVNSVVFSPDEGRFATCGEDGSLRVWAMPSNELLVQFQVLNQGCSCVCWSPLPSVSPGEQRVVAGYSDGTLRVFCLGTSEMELKLQPHSVSITAVRYSAEGQVVLSGGSDGLVAVSSPLTGMTIHIISDHKGAPITSIQCVRKKYEEFGLKGNEMWLASSADRRVSIWVSDWMKDKCELLDWLTFPAPSTTEELDSPPPSLGAFCPQKSSIVLYTGYGVERELIFYSLSKKQIVRKIALSHWASCLSPSPQGHLVAVGCNERLLKIIRATDGKFLDFPMHSDSLQVCGFSPSGKYLFTSAYNEIFLWEVKGL</sequence>
<feature type="region of interest" description="Disordered" evidence="4">
    <location>
        <begin position="1055"/>
        <end position="1106"/>
    </location>
</feature>
<keyword evidence="9" id="KW-1185">Reference proteome</keyword>
<feature type="domain" description="WDR90 4th beta-propeller" evidence="6">
    <location>
        <begin position="1542"/>
        <end position="1852"/>
    </location>
</feature>
<dbReference type="InterPro" id="IPR050630">
    <property type="entry name" value="WD_repeat_EMAP"/>
</dbReference>
<dbReference type="Gene3D" id="2.130.10.10">
    <property type="entry name" value="YVTN repeat-like/Quinoprotein amine dehydrogenase"/>
    <property type="match status" value="6"/>
</dbReference>
<dbReference type="Pfam" id="PF23393">
    <property type="entry name" value="Beta-prop_WDR90_POC16_2nd"/>
    <property type="match status" value="1"/>
</dbReference>
<dbReference type="GO" id="GO:0005814">
    <property type="term" value="C:centriole"/>
    <property type="evidence" value="ECO:0007669"/>
    <property type="project" value="TreeGrafter"/>
</dbReference>
<evidence type="ECO:0000256" key="2">
    <source>
        <dbReference type="ARBA" id="ARBA00022737"/>
    </source>
</evidence>
<dbReference type="Proteomes" id="UP000261540">
    <property type="component" value="Unplaced"/>
</dbReference>
<evidence type="ECO:0000259" key="6">
    <source>
        <dbReference type="Pfam" id="PF23342"/>
    </source>
</evidence>
<feature type="region of interest" description="Disordered" evidence="4">
    <location>
        <begin position="297"/>
        <end position="351"/>
    </location>
</feature>
<dbReference type="PROSITE" id="PS50294">
    <property type="entry name" value="WD_REPEATS_REGION"/>
    <property type="match status" value="2"/>
</dbReference>
<reference evidence="8" key="2">
    <citation type="submission" date="2025-09" db="UniProtKB">
        <authorList>
            <consortium name="Ensembl"/>
        </authorList>
    </citation>
    <scope>IDENTIFICATION</scope>
</reference>
<dbReference type="FunFam" id="2.130.10.10:FF:001066">
    <property type="entry name" value="WD repeat domain 90"/>
    <property type="match status" value="1"/>
</dbReference>
<feature type="compositionally biased region" description="Polar residues" evidence="4">
    <location>
        <begin position="261"/>
        <end position="271"/>
    </location>
</feature>
<dbReference type="Pfam" id="PF05018">
    <property type="entry name" value="CFA20_dom"/>
    <property type="match status" value="2"/>
</dbReference>
<dbReference type="PANTHER" id="PTHR13720">
    <property type="entry name" value="WD-40 REPEAT PROTEIN"/>
    <property type="match status" value="1"/>
</dbReference>
<dbReference type="Pfam" id="PF23342">
    <property type="entry name" value="WDR90_beta-prop_4th"/>
    <property type="match status" value="1"/>
</dbReference>
<feature type="region of interest" description="Disordered" evidence="4">
    <location>
        <begin position="1126"/>
        <end position="1172"/>
    </location>
</feature>
<keyword evidence="1 3" id="KW-0853">WD repeat</keyword>
<evidence type="ECO:0000313" key="9">
    <source>
        <dbReference type="Proteomes" id="UP000261540"/>
    </source>
</evidence>
<feature type="repeat" description="WD" evidence="3">
    <location>
        <begin position="1626"/>
        <end position="1656"/>
    </location>
</feature>
<evidence type="ECO:0000256" key="3">
    <source>
        <dbReference type="PROSITE-ProRule" id="PRU00221"/>
    </source>
</evidence>
<dbReference type="InterPro" id="IPR019775">
    <property type="entry name" value="WD40_repeat_CS"/>
</dbReference>
<feature type="repeat" description="WD" evidence="3">
    <location>
        <begin position="1536"/>
        <end position="1577"/>
    </location>
</feature>
<evidence type="ECO:0000259" key="7">
    <source>
        <dbReference type="Pfam" id="PF23393"/>
    </source>
</evidence>
<feature type="domain" description="CFA20" evidence="5">
    <location>
        <begin position="147"/>
        <end position="198"/>
    </location>
</feature>
<accession>A0A3B3RVP1</accession>
<reference evidence="8" key="1">
    <citation type="submission" date="2025-08" db="UniProtKB">
        <authorList>
            <consortium name="Ensembl"/>
        </authorList>
    </citation>
    <scope>IDENTIFICATION</scope>
</reference>
<name>A0A3B3RVP1_9TELE</name>
<feature type="region of interest" description="Disordered" evidence="4">
    <location>
        <begin position="251"/>
        <end position="284"/>
    </location>
</feature>
<dbReference type="SUPFAM" id="SSF50978">
    <property type="entry name" value="WD40 repeat-like"/>
    <property type="match status" value="2"/>
</dbReference>
<protein>
    <submittedName>
        <fullName evidence="8">WD repeat domain 90</fullName>
    </submittedName>
</protein>
<keyword evidence="2" id="KW-0677">Repeat</keyword>
<dbReference type="GeneTree" id="ENSGT00940000160173"/>
<dbReference type="SUPFAM" id="SSF50998">
    <property type="entry name" value="Quinoprotein alcohol dehydrogenase-like"/>
    <property type="match status" value="2"/>
</dbReference>
<dbReference type="InterPro" id="IPR007714">
    <property type="entry name" value="CFA20_dom"/>
</dbReference>
<feature type="domain" description="WDR90/POC16 second beta-propeller" evidence="7">
    <location>
        <begin position="753"/>
        <end position="1042"/>
    </location>
</feature>
<dbReference type="FunFam" id="2.130.10.10:FF:001417">
    <property type="entry name" value="WD repeat domain 90"/>
    <property type="match status" value="1"/>
</dbReference>
<feature type="repeat" description="WD" evidence="3">
    <location>
        <begin position="742"/>
        <end position="783"/>
    </location>
</feature>